<dbReference type="Proteomes" id="UP000762676">
    <property type="component" value="Unassembled WGS sequence"/>
</dbReference>
<evidence type="ECO:0000313" key="2">
    <source>
        <dbReference type="EMBL" id="GFR89064.1"/>
    </source>
</evidence>
<reference evidence="2 3" key="1">
    <citation type="journal article" date="2021" name="Elife">
        <title>Chloroplast acquisition without the gene transfer in kleptoplastic sea slugs, Plakobranchus ocellatus.</title>
        <authorList>
            <person name="Maeda T."/>
            <person name="Takahashi S."/>
            <person name="Yoshida T."/>
            <person name="Shimamura S."/>
            <person name="Takaki Y."/>
            <person name="Nagai Y."/>
            <person name="Toyoda A."/>
            <person name="Suzuki Y."/>
            <person name="Arimoto A."/>
            <person name="Ishii H."/>
            <person name="Satoh N."/>
            <person name="Nishiyama T."/>
            <person name="Hasebe M."/>
            <person name="Maruyama T."/>
            <person name="Minagawa J."/>
            <person name="Obokata J."/>
            <person name="Shigenobu S."/>
        </authorList>
    </citation>
    <scope>NUCLEOTIDE SEQUENCE [LARGE SCALE GENOMIC DNA]</scope>
</reference>
<accession>A0AAV4GUX5</accession>
<evidence type="ECO:0000313" key="3">
    <source>
        <dbReference type="Proteomes" id="UP000762676"/>
    </source>
</evidence>
<gene>
    <name evidence="2" type="ORF">ElyMa_002533700</name>
</gene>
<proteinExistence type="predicted"/>
<sequence length="156" mass="16656">MTKQAIVVGLVLVLIIVVFAYLVVLPQKKPPQEEDGMLPQVLAEAYLFYDPSMSSPSLSEAFALAKSFGAQVASPGDLAFYAAQGGSAEWYGITSSGDILAAPSPIYSPVDYVITAPCRQTPYGVWLYGPKGSVGLQNVSPFNRFSWFQPAASSVL</sequence>
<keyword evidence="1" id="KW-1133">Transmembrane helix</keyword>
<keyword evidence="1" id="KW-0812">Transmembrane</keyword>
<keyword evidence="1" id="KW-0472">Membrane</keyword>
<organism evidence="2 3">
    <name type="scientific">Elysia marginata</name>
    <dbReference type="NCBI Taxonomy" id="1093978"/>
    <lineage>
        <taxon>Eukaryota</taxon>
        <taxon>Metazoa</taxon>
        <taxon>Spiralia</taxon>
        <taxon>Lophotrochozoa</taxon>
        <taxon>Mollusca</taxon>
        <taxon>Gastropoda</taxon>
        <taxon>Heterobranchia</taxon>
        <taxon>Euthyneura</taxon>
        <taxon>Panpulmonata</taxon>
        <taxon>Sacoglossa</taxon>
        <taxon>Placobranchoidea</taxon>
        <taxon>Plakobranchidae</taxon>
        <taxon>Elysia</taxon>
    </lineage>
</organism>
<dbReference type="EMBL" id="BMAT01005202">
    <property type="protein sequence ID" value="GFR89064.1"/>
    <property type="molecule type" value="Genomic_DNA"/>
</dbReference>
<comment type="caution">
    <text evidence="2">The sequence shown here is derived from an EMBL/GenBank/DDBJ whole genome shotgun (WGS) entry which is preliminary data.</text>
</comment>
<evidence type="ECO:0000256" key="1">
    <source>
        <dbReference type="SAM" id="Phobius"/>
    </source>
</evidence>
<protein>
    <submittedName>
        <fullName evidence="2">Uncharacterized protein</fullName>
    </submittedName>
</protein>
<feature type="transmembrane region" description="Helical" evidence="1">
    <location>
        <begin position="6"/>
        <end position="24"/>
    </location>
</feature>
<keyword evidence="3" id="KW-1185">Reference proteome</keyword>
<dbReference type="AlphaFoldDB" id="A0AAV4GUX5"/>
<name>A0AAV4GUX5_9GAST</name>